<dbReference type="RefSeq" id="WP_284239375.1">
    <property type="nucleotide sequence ID" value="NZ_BSSQ01000013.1"/>
</dbReference>
<protein>
    <submittedName>
        <fullName evidence="1">Uncharacterized protein</fullName>
    </submittedName>
</protein>
<evidence type="ECO:0000313" key="1">
    <source>
        <dbReference type="EMBL" id="GLX68634.1"/>
    </source>
</evidence>
<name>A0ABQ6GCG0_9BACL</name>
<keyword evidence="2" id="KW-1185">Reference proteome</keyword>
<proteinExistence type="predicted"/>
<sequence>MSTPKPAIYAYLASLPIGEQLTVVSAGTTFLMNVLWAGFYEGNGKFLDAGVPVYIPLSRIQYIHH</sequence>
<reference evidence="1 2" key="1">
    <citation type="submission" date="2023-03" db="EMBL/GenBank/DDBJ databases">
        <title>Draft genome sequence of the bacteria which degrade cell wall of Tricholomamatutake.</title>
        <authorList>
            <person name="Konishi Y."/>
            <person name="Fukuta Y."/>
            <person name="Shirasaka N."/>
        </authorList>
    </citation>
    <scope>NUCLEOTIDE SEQUENCE [LARGE SCALE GENOMIC DNA]</scope>
    <source>
        <strain evidence="2">mu1</strain>
    </source>
</reference>
<evidence type="ECO:0000313" key="2">
    <source>
        <dbReference type="Proteomes" id="UP001157114"/>
    </source>
</evidence>
<dbReference type="EMBL" id="BSSQ01000013">
    <property type="protein sequence ID" value="GLX68634.1"/>
    <property type="molecule type" value="Genomic_DNA"/>
</dbReference>
<dbReference type="Proteomes" id="UP001157114">
    <property type="component" value="Unassembled WGS sequence"/>
</dbReference>
<gene>
    <name evidence="1" type="ORF">MU1_29790</name>
</gene>
<accession>A0ABQ6GCG0</accession>
<organism evidence="1 2">
    <name type="scientific">Paenibacillus glycanilyticus</name>
    <dbReference type="NCBI Taxonomy" id="126569"/>
    <lineage>
        <taxon>Bacteria</taxon>
        <taxon>Bacillati</taxon>
        <taxon>Bacillota</taxon>
        <taxon>Bacilli</taxon>
        <taxon>Bacillales</taxon>
        <taxon>Paenibacillaceae</taxon>
        <taxon>Paenibacillus</taxon>
    </lineage>
</organism>
<comment type="caution">
    <text evidence="1">The sequence shown here is derived from an EMBL/GenBank/DDBJ whole genome shotgun (WGS) entry which is preliminary data.</text>
</comment>